<protein>
    <submittedName>
        <fullName evidence="1">Uncharacterized protein</fullName>
    </submittedName>
</protein>
<dbReference type="EnsemblMetazoa" id="AAEL000843-RB">
    <property type="protein sequence ID" value="AAEL000843-PB"/>
    <property type="gene ID" value="AAEL000843"/>
</dbReference>
<dbReference type="PROSITE" id="PS51144">
    <property type="entry name" value="ALPHA_CA_2"/>
    <property type="match status" value="1"/>
</dbReference>
<accession>A0A6I8T3P3</accession>
<dbReference type="Gene3D" id="3.10.200.10">
    <property type="entry name" value="Alpha carbonic anhydrase"/>
    <property type="match status" value="1"/>
</dbReference>
<keyword evidence="2" id="KW-1185">Reference proteome</keyword>
<reference evidence="1" key="2">
    <citation type="submission" date="2020-05" db="UniProtKB">
        <authorList>
            <consortium name="EnsemblMetazoa"/>
        </authorList>
    </citation>
    <scope>IDENTIFICATION</scope>
    <source>
        <strain evidence="1">LVP_AGWG</strain>
    </source>
</reference>
<dbReference type="AlphaFoldDB" id="A0A6I8T3P3"/>
<evidence type="ECO:0000313" key="1">
    <source>
        <dbReference type="EnsemblMetazoa" id="AAEL000843-PB"/>
    </source>
</evidence>
<organism evidence="1 2">
    <name type="scientific">Aedes aegypti</name>
    <name type="common">Yellowfever mosquito</name>
    <name type="synonym">Culex aegypti</name>
    <dbReference type="NCBI Taxonomy" id="7159"/>
    <lineage>
        <taxon>Eukaryota</taxon>
        <taxon>Metazoa</taxon>
        <taxon>Ecdysozoa</taxon>
        <taxon>Arthropoda</taxon>
        <taxon>Hexapoda</taxon>
        <taxon>Insecta</taxon>
        <taxon>Pterygota</taxon>
        <taxon>Neoptera</taxon>
        <taxon>Endopterygota</taxon>
        <taxon>Diptera</taxon>
        <taxon>Nematocera</taxon>
        <taxon>Culicoidea</taxon>
        <taxon>Culicidae</taxon>
        <taxon>Culicinae</taxon>
        <taxon>Aedini</taxon>
        <taxon>Aedes</taxon>
        <taxon>Stegomyia</taxon>
    </lineage>
</organism>
<dbReference type="Proteomes" id="UP000008820">
    <property type="component" value="Chromosome 3"/>
</dbReference>
<dbReference type="InterPro" id="IPR001148">
    <property type="entry name" value="CA_dom"/>
</dbReference>
<reference evidence="1 2" key="1">
    <citation type="submission" date="2017-06" db="EMBL/GenBank/DDBJ databases">
        <title>Aedes aegypti genome working group (AGWG) sequencing and assembly.</title>
        <authorList>
            <consortium name="Aedes aegypti Genome Working Group (AGWG)"/>
            <person name="Matthews B.J."/>
        </authorList>
    </citation>
    <scope>NUCLEOTIDE SEQUENCE [LARGE SCALE GENOMIC DNA]</scope>
    <source>
        <strain evidence="1 2">LVP_AGWG</strain>
    </source>
</reference>
<dbReference type="InterPro" id="IPR036398">
    <property type="entry name" value="CA_dom_sf"/>
</dbReference>
<sequence>MSCTALAVLAFLCVAVNCDVYFTYGPGVEQWGLISKFCDGDRQSPIDLDSKLVQTVAGGKPLELTNVCENPTKVRVHNNGHTACRIQRQRVLFFKEVH</sequence>
<gene>
    <name evidence="1" type="primary">5566891</name>
</gene>
<dbReference type="Pfam" id="PF00194">
    <property type="entry name" value="Carb_anhydrase"/>
    <property type="match status" value="1"/>
</dbReference>
<dbReference type="SUPFAM" id="SSF51069">
    <property type="entry name" value="Carbonic anhydrase"/>
    <property type="match status" value="1"/>
</dbReference>
<evidence type="ECO:0000313" key="2">
    <source>
        <dbReference type="Proteomes" id="UP000008820"/>
    </source>
</evidence>
<dbReference type="OrthoDB" id="429145at2759"/>
<name>A0A6I8T3P3_AEDAE</name>
<proteinExistence type="predicted"/>